<evidence type="ECO:0000256" key="8">
    <source>
        <dbReference type="ARBA" id="ARBA00023306"/>
    </source>
</evidence>
<keyword evidence="2 10" id="KW-0436">Ligase</keyword>
<comment type="function">
    <text evidence="10 11">Involved in cell wall formation. Catalyzes the final step in the synthesis of UDP-N-acetylmuramoyl-pentapeptide, the precursor of murein.</text>
</comment>
<comment type="catalytic activity">
    <reaction evidence="11">
        <text>D-alanyl-D-alanine + UDP-N-acetyl-alpha-D-muramoyl-L-alanyl-gamma-D-glutamyl-meso-2,6-diaminopimelate + ATP = UDP-N-acetyl-alpha-D-muramoyl-L-alanyl-gamma-D-glutamyl-meso-2,6-diaminopimeloyl-D-alanyl-D-alanine + ADP + phosphate + H(+)</text>
        <dbReference type="Rhea" id="RHEA:28374"/>
        <dbReference type="ChEBI" id="CHEBI:15378"/>
        <dbReference type="ChEBI" id="CHEBI:30616"/>
        <dbReference type="ChEBI" id="CHEBI:43474"/>
        <dbReference type="ChEBI" id="CHEBI:57822"/>
        <dbReference type="ChEBI" id="CHEBI:61386"/>
        <dbReference type="ChEBI" id="CHEBI:83905"/>
        <dbReference type="ChEBI" id="CHEBI:456216"/>
        <dbReference type="EC" id="6.3.2.10"/>
    </reaction>
</comment>
<keyword evidence="1 10" id="KW-0963">Cytoplasm</keyword>
<evidence type="ECO:0000256" key="1">
    <source>
        <dbReference type="ARBA" id="ARBA00022490"/>
    </source>
</evidence>
<dbReference type="GO" id="GO:0008766">
    <property type="term" value="F:UDP-N-acetylmuramoylalanyl-D-glutamyl-2,6-diaminopimelate-D-alanyl-D-alanine ligase activity"/>
    <property type="evidence" value="ECO:0007669"/>
    <property type="project" value="RHEA"/>
</dbReference>
<dbReference type="Gene3D" id="3.90.190.20">
    <property type="entry name" value="Mur ligase, C-terminal domain"/>
    <property type="match status" value="1"/>
</dbReference>
<keyword evidence="7 10" id="KW-0573">Peptidoglycan synthesis</keyword>
<dbReference type="InterPro" id="IPR004101">
    <property type="entry name" value="Mur_ligase_C"/>
</dbReference>
<dbReference type="Gene3D" id="3.40.1390.10">
    <property type="entry name" value="MurE/MurF, N-terminal domain"/>
    <property type="match status" value="1"/>
</dbReference>
<comment type="pathway">
    <text evidence="10 11">Cell wall biogenesis; peptidoglycan biosynthesis.</text>
</comment>
<dbReference type="PANTHER" id="PTHR43024:SF1">
    <property type="entry name" value="UDP-N-ACETYLMURAMOYL-TRIPEPTIDE--D-ALANYL-D-ALANINE LIGASE"/>
    <property type="match status" value="1"/>
</dbReference>
<evidence type="ECO:0000256" key="3">
    <source>
        <dbReference type="ARBA" id="ARBA00022618"/>
    </source>
</evidence>
<feature type="domain" description="Mur ligase N-terminal catalytic" evidence="12">
    <location>
        <begin position="24"/>
        <end position="99"/>
    </location>
</feature>
<dbReference type="OrthoDB" id="9801978at2"/>
<feature type="domain" description="Mur ligase central" evidence="14">
    <location>
        <begin position="110"/>
        <end position="292"/>
    </location>
</feature>
<dbReference type="GO" id="GO:0009252">
    <property type="term" value="P:peptidoglycan biosynthetic process"/>
    <property type="evidence" value="ECO:0007669"/>
    <property type="project" value="UniProtKB-UniRule"/>
</dbReference>
<dbReference type="EC" id="6.3.2.10" evidence="10 11"/>
<evidence type="ECO:0000259" key="14">
    <source>
        <dbReference type="Pfam" id="PF08245"/>
    </source>
</evidence>
<dbReference type="SUPFAM" id="SSF53623">
    <property type="entry name" value="MurD-like peptide ligases, catalytic domain"/>
    <property type="match status" value="1"/>
</dbReference>
<dbReference type="GO" id="GO:0005737">
    <property type="term" value="C:cytoplasm"/>
    <property type="evidence" value="ECO:0007669"/>
    <property type="project" value="UniProtKB-SubCell"/>
</dbReference>
<dbReference type="Pfam" id="PF02875">
    <property type="entry name" value="Mur_ligase_C"/>
    <property type="match status" value="1"/>
</dbReference>
<keyword evidence="3 10" id="KW-0132">Cell division</keyword>
<evidence type="ECO:0000256" key="5">
    <source>
        <dbReference type="ARBA" id="ARBA00022840"/>
    </source>
</evidence>
<dbReference type="InterPro" id="IPR005863">
    <property type="entry name" value="UDP-N-AcMur_synth"/>
</dbReference>
<dbReference type="InterPro" id="IPR013221">
    <property type="entry name" value="Mur_ligase_cen"/>
</dbReference>
<accession>A0A429Z5E7</accession>
<evidence type="ECO:0000313" key="16">
    <source>
        <dbReference type="Proteomes" id="UP000277864"/>
    </source>
</evidence>
<feature type="domain" description="Mur ligase C-terminal" evidence="13">
    <location>
        <begin position="316"/>
        <end position="444"/>
    </location>
</feature>
<dbReference type="PANTHER" id="PTHR43024">
    <property type="entry name" value="UDP-N-ACETYLMURAMOYL-TRIPEPTIDE--D-ALANYL-D-ALANINE LIGASE"/>
    <property type="match status" value="1"/>
</dbReference>
<evidence type="ECO:0000259" key="12">
    <source>
        <dbReference type="Pfam" id="PF01225"/>
    </source>
</evidence>
<evidence type="ECO:0000259" key="13">
    <source>
        <dbReference type="Pfam" id="PF02875"/>
    </source>
</evidence>
<dbReference type="Pfam" id="PF01225">
    <property type="entry name" value="Mur_ligase"/>
    <property type="match status" value="1"/>
</dbReference>
<dbReference type="RefSeq" id="WP_125943594.1">
    <property type="nucleotide sequence ID" value="NZ_PXZH01000004.1"/>
</dbReference>
<dbReference type="InterPro" id="IPR051046">
    <property type="entry name" value="MurCDEF_CellWall_CoF430Synth"/>
</dbReference>
<dbReference type="GO" id="GO:0071555">
    <property type="term" value="P:cell wall organization"/>
    <property type="evidence" value="ECO:0007669"/>
    <property type="project" value="UniProtKB-KW"/>
</dbReference>
<keyword evidence="8 10" id="KW-0131">Cell cycle</keyword>
<dbReference type="GO" id="GO:0008360">
    <property type="term" value="P:regulation of cell shape"/>
    <property type="evidence" value="ECO:0007669"/>
    <property type="project" value="UniProtKB-KW"/>
</dbReference>
<keyword evidence="9 10" id="KW-0961">Cell wall biogenesis/degradation</keyword>
<evidence type="ECO:0000256" key="10">
    <source>
        <dbReference type="HAMAP-Rule" id="MF_02019"/>
    </source>
</evidence>
<dbReference type="Proteomes" id="UP000277864">
    <property type="component" value="Unassembled WGS sequence"/>
</dbReference>
<keyword evidence="4 10" id="KW-0547">Nucleotide-binding</keyword>
<name>A0A429Z5E7_9ENTE</name>
<keyword evidence="5 10" id="KW-0067">ATP-binding</keyword>
<dbReference type="Gene3D" id="3.40.1190.10">
    <property type="entry name" value="Mur-like, catalytic domain"/>
    <property type="match status" value="1"/>
</dbReference>
<dbReference type="InterPro" id="IPR036615">
    <property type="entry name" value="Mur_ligase_C_dom_sf"/>
</dbReference>
<dbReference type="InterPro" id="IPR035911">
    <property type="entry name" value="MurE/MurF_N"/>
</dbReference>
<protein>
    <recommendedName>
        <fullName evidence="10 11">UDP-N-acetylmuramoyl-tripeptide--D-alanyl-D-alanine ligase</fullName>
        <ecNumber evidence="10 11">6.3.2.10</ecNumber>
    </recommendedName>
    <alternativeName>
        <fullName evidence="10">D-alanyl-D-alanine-adding enzyme</fullName>
    </alternativeName>
</protein>
<evidence type="ECO:0000256" key="7">
    <source>
        <dbReference type="ARBA" id="ARBA00022984"/>
    </source>
</evidence>
<organism evidence="15 16">
    <name type="scientific">Vagococcus humatus</name>
    <dbReference type="NCBI Taxonomy" id="1889241"/>
    <lineage>
        <taxon>Bacteria</taxon>
        <taxon>Bacillati</taxon>
        <taxon>Bacillota</taxon>
        <taxon>Bacilli</taxon>
        <taxon>Lactobacillales</taxon>
        <taxon>Enterococcaceae</taxon>
        <taxon>Vagococcus</taxon>
    </lineage>
</organism>
<dbReference type="UniPathway" id="UPA00219"/>
<dbReference type="GO" id="GO:0047480">
    <property type="term" value="F:UDP-N-acetylmuramoyl-tripeptide-D-alanyl-D-alanine ligase activity"/>
    <property type="evidence" value="ECO:0007669"/>
    <property type="project" value="UniProtKB-UniRule"/>
</dbReference>
<keyword evidence="6 10" id="KW-0133">Cell shape</keyword>
<feature type="binding site" evidence="10">
    <location>
        <begin position="112"/>
        <end position="118"/>
    </location>
    <ligand>
        <name>ATP</name>
        <dbReference type="ChEBI" id="CHEBI:30616"/>
    </ligand>
</feature>
<dbReference type="GO" id="GO:0051301">
    <property type="term" value="P:cell division"/>
    <property type="evidence" value="ECO:0007669"/>
    <property type="project" value="UniProtKB-KW"/>
</dbReference>
<dbReference type="SUPFAM" id="SSF53244">
    <property type="entry name" value="MurD-like peptide ligases, peptide-binding domain"/>
    <property type="match status" value="1"/>
</dbReference>
<evidence type="ECO:0000256" key="2">
    <source>
        <dbReference type="ARBA" id="ARBA00022598"/>
    </source>
</evidence>
<comment type="caution">
    <text evidence="15">The sequence shown here is derived from an EMBL/GenBank/DDBJ whole genome shotgun (WGS) entry which is preliminary data.</text>
</comment>
<reference evidence="15 16" key="1">
    <citation type="submission" date="2018-03" db="EMBL/GenBank/DDBJ databases">
        <authorList>
            <person name="Gulvik C.A."/>
        </authorList>
    </citation>
    <scope>NUCLEOTIDE SEQUENCE [LARGE SCALE GENOMIC DNA]</scope>
    <source>
        <strain evidence="15 16">JCM 31581</strain>
    </source>
</reference>
<dbReference type="NCBIfam" id="TIGR01143">
    <property type="entry name" value="murF"/>
    <property type="match status" value="1"/>
</dbReference>
<dbReference type="EMBL" id="PXZH01000004">
    <property type="protein sequence ID" value="RST88917.1"/>
    <property type="molecule type" value="Genomic_DNA"/>
</dbReference>
<keyword evidence="16" id="KW-1185">Reference proteome</keyword>
<comment type="catalytic activity">
    <reaction evidence="10">
        <text>UDP-N-acetyl-alpha-D-muramoyl-L-alanyl-gamma-D-glutamyl-L-lysine + D-alanyl-D-alanine + ATP = UDP-N-acetyl-alpha-D-muramoyl-L-alanyl-gamma-D-glutamyl-L-lysyl-D-alanyl-D-alanine + ADP + phosphate + H(+)</text>
        <dbReference type="Rhea" id="RHEA:16085"/>
        <dbReference type="ChEBI" id="CHEBI:15378"/>
        <dbReference type="ChEBI" id="CHEBI:30616"/>
        <dbReference type="ChEBI" id="CHEBI:43474"/>
        <dbReference type="ChEBI" id="CHEBI:57822"/>
        <dbReference type="ChEBI" id="CHEBI:70758"/>
        <dbReference type="ChEBI" id="CHEBI:83903"/>
        <dbReference type="ChEBI" id="CHEBI:456216"/>
        <dbReference type="EC" id="6.3.2.10"/>
    </reaction>
</comment>
<proteinExistence type="inferred from homology"/>
<evidence type="ECO:0000256" key="6">
    <source>
        <dbReference type="ARBA" id="ARBA00022960"/>
    </source>
</evidence>
<dbReference type="Pfam" id="PF08245">
    <property type="entry name" value="Mur_ligase_M"/>
    <property type="match status" value="1"/>
</dbReference>
<dbReference type="AlphaFoldDB" id="A0A429Z5E7"/>
<comment type="subcellular location">
    <subcellularLocation>
        <location evidence="10 11">Cytoplasm</location>
    </subcellularLocation>
</comment>
<dbReference type="InterPro" id="IPR036565">
    <property type="entry name" value="Mur-like_cat_sf"/>
</dbReference>
<comment type="similarity">
    <text evidence="10">Belongs to the MurCDEF family. MurF subfamily.</text>
</comment>
<evidence type="ECO:0000256" key="11">
    <source>
        <dbReference type="RuleBase" id="RU004136"/>
    </source>
</evidence>
<dbReference type="SUPFAM" id="SSF63418">
    <property type="entry name" value="MurE/MurF N-terminal domain"/>
    <property type="match status" value="1"/>
</dbReference>
<sequence length="460" mass="50941">MKLRIQEVVKVTGGTLKGTSQVTEITGVEFDSRKVASGELFVPLEGNRDGHEFLTQAKESGAVATLCRPEFFDEKLAEDWLVLLVPNPLEAMQKLASYYRAKINPTVIAITGSNGKTTTKDMVASVLSTTYLTYKTQGNYNNDIGLPYTILHMPEQTQMLVLEMGMNHKDEITELSKMGLPDIAAITLVGESHIEYLGSRQGIAEAKMEIVDGLNPDGALIVPVDEPLLPPLYDGLPQRIETFGLDQREATISATLTKEAATSTEFKVQDVMYHIPVLGSYNVKNALIAIKVGELCQVPTPAIQQGLSQLILTQNRSEWVEAKNGAQLLSDVYNANPTAMSLVLDTFAKLTLPKGGRRIAVLADMGELGEHSQELHLQVGEHLLPENYDVIFLYGEWMKEVYNQLQEDFAEQALYHYSLTEKEELLEQLNQTIQSNDLVLLKGSNSMNLAEIVRKLSEKD</sequence>
<evidence type="ECO:0000256" key="4">
    <source>
        <dbReference type="ARBA" id="ARBA00022741"/>
    </source>
</evidence>
<evidence type="ECO:0000313" key="15">
    <source>
        <dbReference type="EMBL" id="RST88917.1"/>
    </source>
</evidence>
<dbReference type="InterPro" id="IPR000713">
    <property type="entry name" value="Mur_ligase_N"/>
</dbReference>
<gene>
    <name evidence="10" type="primary">murF</name>
    <name evidence="15" type="ORF">C7P63_07690</name>
</gene>
<dbReference type="HAMAP" id="MF_02019">
    <property type="entry name" value="MurF"/>
    <property type="match status" value="1"/>
</dbReference>
<evidence type="ECO:0000256" key="9">
    <source>
        <dbReference type="ARBA" id="ARBA00023316"/>
    </source>
</evidence>
<dbReference type="GO" id="GO:0005524">
    <property type="term" value="F:ATP binding"/>
    <property type="evidence" value="ECO:0007669"/>
    <property type="project" value="UniProtKB-UniRule"/>
</dbReference>